<name>A0A1S3J1P3_LINAN</name>
<dbReference type="STRING" id="7574.A0A1S3J1P3"/>
<accession>A0A1S3J1P3</accession>
<evidence type="ECO:0000256" key="2">
    <source>
        <dbReference type="ARBA" id="ARBA00022692"/>
    </source>
</evidence>
<keyword evidence="7" id="KW-1185">Reference proteome</keyword>
<evidence type="ECO:0000256" key="1">
    <source>
        <dbReference type="ARBA" id="ARBA00004141"/>
    </source>
</evidence>
<organism evidence="7 8">
    <name type="scientific">Lingula anatina</name>
    <name type="common">Brachiopod</name>
    <name type="synonym">Lingula unguis</name>
    <dbReference type="NCBI Taxonomy" id="7574"/>
    <lineage>
        <taxon>Eukaryota</taxon>
        <taxon>Metazoa</taxon>
        <taxon>Spiralia</taxon>
        <taxon>Lophotrochozoa</taxon>
        <taxon>Brachiopoda</taxon>
        <taxon>Linguliformea</taxon>
        <taxon>Lingulata</taxon>
        <taxon>Lingulida</taxon>
        <taxon>Linguloidea</taxon>
        <taxon>Lingulidae</taxon>
        <taxon>Lingula</taxon>
    </lineage>
</organism>
<dbReference type="Proteomes" id="UP000085678">
    <property type="component" value="Unplaced"/>
</dbReference>
<evidence type="ECO:0000313" key="7">
    <source>
        <dbReference type="Proteomes" id="UP000085678"/>
    </source>
</evidence>
<feature type="transmembrane region" description="Helical" evidence="5">
    <location>
        <begin position="169"/>
        <end position="187"/>
    </location>
</feature>
<proteinExistence type="predicted"/>
<feature type="transmembrane region" description="Helical" evidence="5">
    <location>
        <begin position="113"/>
        <end position="133"/>
    </location>
</feature>
<dbReference type="InterPro" id="IPR050186">
    <property type="entry name" value="TPT_transporter"/>
</dbReference>
<feature type="transmembrane region" description="Helical" evidence="5">
    <location>
        <begin position="139"/>
        <end position="157"/>
    </location>
</feature>
<evidence type="ECO:0000313" key="8">
    <source>
        <dbReference type="RefSeq" id="XP_013404357.1"/>
    </source>
</evidence>
<dbReference type="AlphaFoldDB" id="A0A1S3J1P3"/>
<evidence type="ECO:0000313" key="9">
    <source>
        <dbReference type="RefSeq" id="XP_013404358.1"/>
    </source>
</evidence>
<dbReference type="RefSeq" id="XP_013404358.1">
    <property type="nucleotide sequence ID" value="XM_013548904.1"/>
</dbReference>
<reference evidence="8 9" key="1">
    <citation type="submission" date="2025-04" db="UniProtKB">
        <authorList>
            <consortium name="RefSeq"/>
        </authorList>
    </citation>
    <scope>IDENTIFICATION</scope>
    <source>
        <tissue evidence="8 9">Gonads</tissue>
    </source>
</reference>
<dbReference type="KEGG" id="lak:106169443"/>
<dbReference type="RefSeq" id="XP_013404357.1">
    <property type="nucleotide sequence ID" value="XM_013548903.1"/>
</dbReference>
<evidence type="ECO:0000256" key="4">
    <source>
        <dbReference type="ARBA" id="ARBA00023136"/>
    </source>
</evidence>
<keyword evidence="3 5" id="KW-1133">Transmembrane helix</keyword>
<feature type="transmembrane region" description="Helical" evidence="5">
    <location>
        <begin position="235"/>
        <end position="256"/>
    </location>
</feature>
<feature type="domain" description="Sugar phosphate transporter" evidence="6">
    <location>
        <begin position="11"/>
        <end position="308"/>
    </location>
</feature>
<evidence type="ECO:0000256" key="5">
    <source>
        <dbReference type="SAM" id="Phobius"/>
    </source>
</evidence>
<feature type="transmembrane region" description="Helical" evidence="5">
    <location>
        <begin position="292"/>
        <end position="311"/>
    </location>
</feature>
<dbReference type="GeneID" id="106169443"/>
<evidence type="ECO:0000256" key="3">
    <source>
        <dbReference type="ARBA" id="ARBA00022989"/>
    </source>
</evidence>
<dbReference type="OrthoDB" id="5547497at2759"/>
<keyword evidence="4 5" id="KW-0472">Membrane</keyword>
<evidence type="ECO:0000259" key="6">
    <source>
        <dbReference type="Pfam" id="PF03151"/>
    </source>
</evidence>
<dbReference type="InterPro" id="IPR004853">
    <property type="entry name" value="Sugar_P_trans_dom"/>
</dbReference>
<dbReference type="OMA" id="SHHISAN"/>
<sequence length="342" mass="38159">MEKQERASYLKIFLVVMNYWTMSISMVFANKYLVGSRFSSLDLSLFVAFFQCIISVVFVLFYTRAGKMCYPDIHPISYSPSIGLSRNMVVLSGLFVGMLSFNNLCLKHVGVAFFQIARSMTLIFTVMFSAIILKKYSSWKAICCCLVVVGGFILGVDQEKVAGTLSVRGVMYGVTTSVFVALVGITIKKALDIVDKDSARVTFYNNFNAAMLFTPLVIASGELEAFWLSDKASDVYFWMAMVVSGILGFLIAWASALQIHYTSPVTHHVSNNAKSVVQTIMAVTIYQESKPWLWWVSNIMVMTGALAYALVKMKEEKNQRQIEDNLAKGEHQSGSKVSNHVI</sequence>
<comment type="subcellular location">
    <subcellularLocation>
        <location evidence="1">Membrane</location>
        <topology evidence="1">Multi-pass membrane protein</topology>
    </subcellularLocation>
</comment>
<dbReference type="SUPFAM" id="SSF103481">
    <property type="entry name" value="Multidrug resistance efflux transporter EmrE"/>
    <property type="match status" value="1"/>
</dbReference>
<dbReference type="GO" id="GO:0016020">
    <property type="term" value="C:membrane"/>
    <property type="evidence" value="ECO:0007669"/>
    <property type="project" value="UniProtKB-SubCell"/>
</dbReference>
<feature type="transmembrane region" description="Helical" evidence="5">
    <location>
        <begin position="82"/>
        <end position="101"/>
    </location>
</feature>
<gene>
    <name evidence="8 9" type="primary">LOC106169443</name>
</gene>
<dbReference type="PANTHER" id="PTHR11132">
    <property type="entry name" value="SOLUTE CARRIER FAMILY 35"/>
    <property type="match status" value="1"/>
</dbReference>
<feature type="transmembrane region" description="Helical" evidence="5">
    <location>
        <begin position="41"/>
        <end position="62"/>
    </location>
</feature>
<protein>
    <submittedName>
        <fullName evidence="8 9">GDP-fucose transporter 1</fullName>
    </submittedName>
</protein>
<keyword evidence="2 5" id="KW-0812">Transmembrane</keyword>
<dbReference type="InterPro" id="IPR037185">
    <property type="entry name" value="EmrE-like"/>
</dbReference>
<feature type="transmembrane region" description="Helical" evidence="5">
    <location>
        <begin position="12"/>
        <end position="29"/>
    </location>
</feature>
<dbReference type="Pfam" id="PF03151">
    <property type="entry name" value="TPT"/>
    <property type="match status" value="1"/>
</dbReference>